<dbReference type="AlphaFoldDB" id="A0A9X0DQT8"/>
<dbReference type="GO" id="GO:0016705">
    <property type="term" value="F:oxidoreductase activity, acting on paired donors, with incorporation or reduction of molecular oxygen"/>
    <property type="evidence" value="ECO:0007669"/>
    <property type="project" value="InterPro"/>
</dbReference>
<comment type="caution">
    <text evidence="7">The sequence shown here is derived from an EMBL/GenBank/DDBJ whole genome shotgun (WGS) entry which is preliminary data.</text>
</comment>
<keyword evidence="6" id="KW-0560">Oxidoreductase</keyword>
<keyword evidence="5" id="KW-0843">Virulence</keyword>
<dbReference type="PANTHER" id="PTHR24305">
    <property type="entry name" value="CYTOCHROME P450"/>
    <property type="match status" value="1"/>
</dbReference>
<proteinExistence type="inferred from homology"/>
<dbReference type="Gene3D" id="1.10.630.10">
    <property type="entry name" value="Cytochrome P450"/>
    <property type="match status" value="1"/>
</dbReference>
<dbReference type="PANTHER" id="PTHR24305:SF166">
    <property type="entry name" value="CYTOCHROME P450 12A4, MITOCHONDRIAL-RELATED"/>
    <property type="match status" value="1"/>
</dbReference>
<evidence type="ECO:0000256" key="4">
    <source>
        <dbReference type="ARBA" id="ARBA00023004"/>
    </source>
</evidence>
<evidence type="ECO:0000256" key="6">
    <source>
        <dbReference type="RuleBase" id="RU000461"/>
    </source>
</evidence>
<evidence type="ECO:0000256" key="1">
    <source>
        <dbReference type="ARBA" id="ARBA00001971"/>
    </source>
</evidence>
<dbReference type="InterPro" id="IPR050121">
    <property type="entry name" value="Cytochrome_P450_monoxygenase"/>
</dbReference>
<accession>A0A9X0DQT8</accession>
<keyword evidence="6" id="KW-0349">Heme</keyword>
<keyword evidence="4 6" id="KW-0408">Iron</keyword>
<dbReference type="Proteomes" id="UP001152300">
    <property type="component" value="Unassembled WGS sequence"/>
</dbReference>
<dbReference type="GO" id="GO:0020037">
    <property type="term" value="F:heme binding"/>
    <property type="evidence" value="ECO:0007669"/>
    <property type="project" value="InterPro"/>
</dbReference>
<organism evidence="7 8">
    <name type="scientific">Sclerotinia nivalis</name>
    <dbReference type="NCBI Taxonomy" id="352851"/>
    <lineage>
        <taxon>Eukaryota</taxon>
        <taxon>Fungi</taxon>
        <taxon>Dikarya</taxon>
        <taxon>Ascomycota</taxon>
        <taxon>Pezizomycotina</taxon>
        <taxon>Leotiomycetes</taxon>
        <taxon>Helotiales</taxon>
        <taxon>Sclerotiniaceae</taxon>
        <taxon>Sclerotinia</taxon>
    </lineage>
</organism>
<reference evidence="7" key="1">
    <citation type="submission" date="2022-11" db="EMBL/GenBank/DDBJ databases">
        <title>Genome Resource of Sclerotinia nivalis Strain SnTB1, a Plant Pathogen Isolated from American Ginseng.</title>
        <authorList>
            <person name="Fan S."/>
        </authorList>
    </citation>
    <scope>NUCLEOTIDE SEQUENCE</scope>
    <source>
        <strain evidence="7">SnTB1</strain>
    </source>
</reference>
<dbReference type="EMBL" id="JAPEIS010000002">
    <property type="protein sequence ID" value="KAJ8069483.1"/>
    <property type="molecule type" value="Genomic_DNA"/>
</dbReference>
<dbReference type="Pfam" id="PF00067">
    <property type="entry name" value="p450"/>
    <property type="match status" value="1"/>
</dbReference>
<gene>
    <name evidence="7" type="ORF">OCU04_003136</name>
</gene>
<evidence type="ECO:0000313" key="8">
    <source>
        <dbReference type="Proteomes" id="UP001152300"/>
    </source>
</evidence>
<keyword evidence="3 6" id="KW-0479">Metal-binding</keyword>
<protein>
    <recommendedName>
        <fullName evidence="9">Cytochrome P450</fullName>
    </recommendedName>
</protein>
<evidence type="ECO:0000313" key="7">
    <source>
        <dbReference type="EMBL" id="KAJ8069483.1"/>
    </source>
</evidence>
<sequence length="172" mass="19451">MAVMLETLRLYHPLLTFTKSTGSLPRTLTYRSNQIHLPPDTMILTNLLGIQCHPRYWGSDRLLWRPSRWIENSPNHQSGGITEGLRTPPRGSFMPWSDGPRGCPGKKFGQVEFVAAMVGLFQNHRAEIVREAGEAQEATEKRVQGLVDDSAMVLLLQMMKPEKAGLRWVRKG</sequence>
<comment type="similarity">
    <text evidence="2 6">Belongs to the cytochrome P450 family.</text>
</comment>
<dbReference type="GO" id="GO:0005506">
    <property type="term" value="F:iron ion binding"/>
    <property type="evidence" value="ECO:0007669"/>
    <property type="project" value="InterPro"/>
</dbReference>
<dbReference type="InterPro" id="IPR017972">
    <property type="entry name" value="Cyt_P450_CS"/>
</dbReference>
<dbReference type="GO" id="GO:0004497">
    <property type="term" value="F:monooxygenase activity"/>
    <property type="evidence" value="ECO:0007669"/>
    <property type="project" value="UniProtKB-KW"/>
</dbReference>
<evidence type="ECO:0000256" key="2">
    <source>
        <dbReference type="ARBA" id="ARBA00010617"/>
    </source>
</evidence>
<evidence type="ECO:0000256" key="5">
    <source>
        <dbReference type="ARBA" id="ARBA00023026"/>
    </source>
</evidence>
<dbReference type="PROSITE" id="PS00086">
    <property type="entry name" value="CYTOCHROME_P450"/>
    <property type="match status" value="1"/>
</dbReference>
<keyword evidence="6" id="KW-0503">Monooxygenase</keyword>
<dbReference type="InterPro" id="IPR036396">
    <property type="entry name" value="Cyt_P450_sf"/>
</dbReference>
<dbReference type="OrthoDB" id="1470350at2759"/>
<keyword evidence="8" id="KW-1185">Reference proteome</keyword>
<evidence type="ECO:0000256" key="3">
    <source>
        <dbReference type="ARBA" id="ARBA00022723"/>
    </source>
</evidence>
<dbReference type="InterPro" id="IPR001128">
    <property type="entry name" value="Cyt_P450"/>
</dbReference>
<name>A0A9X0DQT8_9HELO</name>
<comment type="cofactor">
    <cofactor evidence="1">
        <name>heme</name>
        <dbReference type="ChEBI" id="CHEBI:30413"/>
    </cofactor>
</comment>
<evidence type="ECO:0008006" key="9">
    <source>
        <dbReference type="Google" id="ProtNLM"/>
    </source>
</evidence>
<dbReference type="SUPFAM" id="SSF48264">
    <property type="entry name" value="Cytochrome P450"/>
    <property type="match status" value="1"/>
</dbReference>